<comment type="caution">
    <text evidence="1">The sequence shown here is derived from an EMBL/GenBank/DDBJ whole genome shotgun (WGS) entry which is preliminary data.</text>
</comment>
<organism evidence="1 2">
    <name type="scientific">Trichonephila clavipes</name>
    <name type="common">Golden silk orbweaver</name>
    <name type="synonym">Nephila clavipes</name>
    <dbReference type="NCBI Taxonomy" id="2585209"/>
    <lineage>
        <taxon>Eukaryota</taxon>
        <taxon>Metazoa</taxon>
        <taxon>Ecdysozoa</taxon>
        <taxon>Arthropoda</taxon>
        <taxon>Chelicerata</taxon>
        <taxon>Arachnida</taxon>
        <taxon>Araneae</taxon>
        <taxon>Araneomorphae</taxon>
        <taxon>Entelegynae</taxon>
        <taxon>Araneoidea</taxon>
        <taxon>Nephilidae</taxon>
        <taxon>Trichonephila</taxon>
    </lineage>
</organism>
<reference evidence="1" key="1">
    <citation type="submission" date="2020-08" db="EMBL/GenBank/DDBJ databases">
        <title>Multicomponent nature underlies the extraordinary mechanical properties of spider dragline silk.</title>
        <authorList>
            <person name="Kono N."/>
            <person name="Nakamura H."/>
            <person name="Mori M."/>
            <person name="Yoshida Y."/>
            <person name="Ohtoshi R."/>
            <person name="Malay A.D."/>
            <person name="Moran D.A.P."/>
            <person name="Tomita M."/>
            <person name="Numata K."/>
            <person name="Arakawa K."/>
        </authorList>
    </citation>
    <scope>NUCLEOTIDE SEQUENCE</scope>
</reference>
<dbReference type="AlphaFoldDB" id="A0A8X6WEL2"/>
<evidence type="ECO:0000313" key="2">
    <source>
        <dbReference type="Proteomes" id="UP000887159"/>
    </source>
</evidence>
<name>A0A8X6WEL2_TRICX</name>
<accession>A0A8X6WEL2</accession>
<sequence length="123" mass="13506">MSVCGRVFHIVCMLNQSSSVEATGRRSRAIRRPTISHSCSIGDISGEYAGQGRSFTCCESRYDLTVLATFGRHYPAGIQPLAILAGKEYLGAVKLRLCIGYCSNCPLFVAIVIVHDMLWHLKP</sequence>
<gene>
    <name evidence="1" type="ORF">TNCV_673761</name>
</gene>
<dbReference type="EMBL" id="BMAU01021403">
    <property type="protein sequence ID" value="GFY32621.1"/>
    <property type="molecule type" value="Genomic_DNA"/>
</dbReference>
<proteinExistence type="predicted"/>
<protein>
    <submittedName>
        <fullName evidence="1">Uncharacterized protein</fullName>
    </submittedName>
</protein>
<keyword evidence="2" id="KW-1185">Reference proteome</keyword>
<dbReference type="Proteomes" id="UP000887159">
    <property type="component" value="Unassembled WGS sequence"/>
</dbReference>
<evidence type="ECO:0000313" key="1">
    <source>
        <dbReference type="EMBL" id="GFY32621.1"/>
    </source>
</evidence>